<name>A0A7X3FG33_9BACL</name>
<dbReference type="SUPFAM" id="SSF88659">
    <property type="entry name" value="Sigma3 and sigma4 domains of RNA polymerase sigma factors"/>
    <property type="match status" value="1"/>
</dbReference>
<dbReference type="PANTHER" id="PTHR30173">
    <property type="entry name" value="SIGMA 19 FACTOR"/>
    <property type="match status" value="1"/>
</dbReference>
<feature type="domain" description="RNA polymerase sigma-70 region 2" evidence="2">
    <location>
        <begin position="5"/>
        <end position="70"/>
    </location>
</feature>
<dbReference type="EMBL" id="RHLK01000002">
    <property type="protein sequence ID" value="MVO99036.1"/>
    <property type="molecule type" value="Genomic_DNA"/>
</dbReference>
<dbReference type="SUPFAM" id="SSF88946">
    <property type="entry name" value="Sigma2 domain of RNA polymerase sigma factors"/>
    <property type="match status" value="1"/>
</dbReference>
<evidence type="ECO:0000256" key="1">
    <source>
        <dbReference type="ARBA" id="ARBA00011344"/>
    </source>
</evidence>
<dbReference type="Gene3D" id="1.10.10.10">
    <property type="entry name" value="Winged helix-like DNA-binding domain superfamily/Winged helix DNA-binding domain"/>
    <property type="match status" value="1"/>
</dbReference>
<sequence length="293" mass="33407">MVEELYKDYHLLLVSIAYRMLGSLADAEDIVQDVFADVEPRMLAHIVNRKAYLCRSVTNRCINYLKSARKRREVYVGTWLPEPLVTLAEGDPMDTIVKQESISYALLVTLEQLNPVERAVFILRETLHYTYKEIAEVLERTEGSCRKVYSRAKAKLPAPGELPLAALPARTEQEEKFVKLFLHAVSSGHFEECLSMLTREAVLYTDGGGKVRCALRPILGTQRIQALWSGIAPRGYFEGRMLPVYVNGRRGFVLLRAGRPVMAVSMQWDPEQDRIRKLFIVSNPDKLQRIPLL</sequence>
<gene>
    <name evidence="4" type="ORF">EDM21_05790</name>
</gene>
<dbReference type="InterPro" id="IPR032710">
    <property type="entry name" value="NTF2-like_dom_sf"/>
</dbReference>
<dbReference type="Pfam" id="PF08281">
    <property type="entry name" value="Sigma70_r4_2"/>
    <property type="match status" value="1"/>
</dbReference>
<evidence type="ECO:0000313" key="5">
    <source>
        <dbReference type="Proteomes" id="UP000490800"/>
    </source>
</evidence>
<dbReference type="InterPro" id="IPR052704">
    <property type="entry name" value="ECF_Sigma-70_Domain"/>
</dbReference>
<dbReference type="InterPro" id="IPR036388">
    <property type="entry name" value="WH-like_DNA-bd_sf"/>
</dbReference>
<dbReference type="PANTHER" id="PTHR30173:SF36">
    <property type="entry name" value="ECF RNA POLYMERASE SIGMA FACTOR SIGJ"/>
    <property type="match status" value="1"/>
</dbReference>
<protein>
    <submittedName>
        <fullName evidence="4">Sigma-70 family RNA polymerase sigma factor</fullName>
    </submittedName>
</protein>
<dbReference type="NCBIfam" id="TIGR02937">
    <property type="entry name" value="sigma70-ECF"/>
    <property type="match status" value="1"/>
</dbReference>
<keyword evidence="5" id="KW-1185">Reference proteome</keyword>
<dbReference type="Proteomes" id="UP000490800">
    <property type="component" value="Unassembled WGS sequence"/>
</dbReference>
<dbReference type="InterPro" id="IPR013325">
    <property type="entry name" value="RNA_pol_sigma_r2"/>
</dbReference>
<dbReference type="InterPro" id="IPR013249">
    <property type="entry name" value="RNA_pol_sigma70_r4_t2"/>
</dbReference>
<dbReference type="InterPro" id="IPR007627">
    <property type="entry name" value="RNA_pol_sigma70_r2"/>
</dbReference>
<dbReference type="Pfam" id="PF04542">
    <property type="entry name" value="Sigma70_r2"/>
    <property type="match status" value="1"/>
</dbReference>
<dbReference type="InterPro" id="IPR013324">
    <property type="entry name" value="RNA_pol_sigma_r3/r4-like"/>
</dbReference>
<proteinExistence type="predicted"/>
<evidence type="ECO:0000259" key="2">
    <source>
        <dbReference type="Pfam" id="PF04542"/>
    </source>
</evidence>
<comment type="caution">
    <text evidence="4">The sequence shown here is derived from an EMBL/GenBank/DDBJ whole genome shotgun (WGS) entry which is preliminary data.</text>
</comment>
<reference evidence="4 5" key="1">
    <citation type="journal article" date="2019" name="Microorganisms">
        <title>Paenibacillus lutrae sp. nov., A Chitinolytic Species Isolated from A River Otter in Castril Natural Park, Granada, Spain.</title>
        <authorList>
            <person name="Rodriguez M."/>
            <person name="Reina J.C."/>
            <person name="Bejar V."/>
            <person name="Llamas I."/>
        </authorList>
    </citation>
    <scope>NUCLEOTIDE SEQUENCE [LARGE SCALE GENOMIC DNA]</scope>
    <source>
        <strain evidence="4 5">N10</strain>
    </source>
</reference>
<dbReference type="GO" id="GO:0016987">
    <property type="term" value="F:sigma factor activity"/>
    <property type="evidence" value="ECO:0007669"/>
    <property type="project" value="InterPro"/>
</dbReference>
<dbReference type="Gene3D" id="1.10.1740.10">
    <property type="match status" value="1"/>
</dbReference>
<organism evidence="4 5">
    <name type="scientific">Paenibacillus lutrae</name>
    <dbReference type="NCBI Taxonomy" id="2078573"/>
    <lineage>
        <taxon>Bacteria</taxon>
        <taxon>Bacillati</taxon>
        <taxon>Bacillota</taxon>
        <taxon>Bacilli</taxon>
        <taxon>Bacillales</taxon>
        <taxon>Paenibacillaceae</taxon>
        <taxon>Paenibacillus</taxon>
    </lineage>
</organism>
<dbReference type="GO" id="GO:0003677">
    <property type="term" value="F:DNA binding"/>
    <property type="evidence" value="ECO:0007669"/>
    <property type="project" value="InterPro"/>
</dbReference>
<dbReference type="InterPro" id="IPR014284">
    <property type="entry name" value="RNA_pol_sigma-70_dom"/>
</dbReference>
<accession>A0A7X3FG33</accession>
<comment type="subunit">
    <text evidence="1">Interacts transiently with the RNA polymerase catalytic core formed by RpoA, RpoB, RpoC and RpoZ (2 alpha, 1 beta, 1 beta' and 1 omega subunit) to form the RNA polymerase holoenzyme that can initiate transcription.</text>
</comment>
<dbReference type="GO" id="GO:0006352">
    <property type="term" value="P:DNA-templated transcription initiation"/>
    <property type="evidence" value="ECO:0007669"/>
    <property type="project" value="InterPro"/>
</dbReference>
<dbReference type="AlphaFoldDB" id="A0A7X3FG33"/>
<dbReference type="SUPFAM" id="SSF54427">
    <property type="entry name" value="NTF2-like"/>
    <property type="match status" value="1"/>
</dbReference>
<feature type="domain" description="RNA polymerase sigma factor 70 region 4 type 2" evidence="3">
    <location>
        <begin position="105"/>
        <end position="156"/>
    </location>
</feature>
<evidence type="ECO:0000259" key="3">
    <source>
        <dbReference type="Pfam" id="PF08281"/>
    </source>
</evidence>
<evidence type="ECO:0000313" key="4">
    <source>
        <dbReference type="EMBL" id="MVO99036.1"/>
    </source>
</evidence>